<sequence>MEYNFAPIFQASATAIYFALAATAVFGVFQVILLARKISEKRMSAAATDQFREQVQAMILKQDWQGIAQLCDSPDYWSRAVPQMVLIAIEQIDRPPAKLRQILAGRFERDVMADLEYGSSWINTIVKSAPMLGLLGTVSGMIQAFAKIADTQKTGGDPSALAGEISFALFTTALGLAVAIPLVVAGAFLHIRMGKLQDHVQSELSWFLDELDAVRSQ</sequence>
<dbReference type="AlphaFoldDB" id="A0A5C5XCF9"/>
<keyword evidence="10" id="KW-1185">Reference proteome</keyword>
<protein>
    <submittedName>
        <fullName evidence="9">Biopolymer transport protein ExbB</fullName>
    </submittedName>
</protein>
<organism evidence="9 10">
    <name type="scientific">Rubinisphaera italica</name>
    <dbReference type="NCBI Taxonomy" id="2527969"/>
    <lineage>
        <taxon>Bacteria</taxon>
        <taxon>Pseudomonadati</taxon>
        <taxon>Planctomycetota</taxon>
        <taxon>Planctomycetia</taxon>
        <taxon>Planctomycetales</taxon>
        <taxon>Planctomycetaceae</taxon>
        <taxon>Rubinisphaera</taxon>
    </lineage>
</organism>
<evidence type="ECO:0000256" key="5">
    <source>
        <dbReference type="ARBA" id="ARBA00023136"/>
    </source>
</evidence>
<evidence type="ECO:0000256" key="1">
    <source>
        <dbReference type="ARBA" id="ARBA00004651"/>
    </source>
</evidence>
<dbReference type="OrthoDB" id="9809716at2"/>
<evidence type="ECO:0000313" key="9">
    <source>
        <dbReference type="EMBL" id="TWT59855.1"/>
    </source>
</evidence>
<dbReference type="InterPro" id="IPR002898">
    <property type="entry name" value="MotA_ExbB_proton_chnl"/>
</dbReference>
<evidence type="ECO:0000256" key="3">
    <source>
        <dbReference type="ARBA" id="ARBA00022692"/>
    </source>
</evidence>
<evidence type="ECO:0000259" key="8">
    <source>
        <dbReference type="Pfam" id="PF01618"/>
    </source>
</evidence>
<dbReference type="InterPro" id="IPR050790">
    <property type="entry name" value="ExbB/TolQ_transport"/>
</dbReference>
<evidence type="ECO:0000256" key="2">
    <source>
        <dbReference type="ARBA" id="ARBA00022475"/>
    </source>
</evidence>
<evidence type="ECO:0000256" key="6">
    <source>
        <dbReference type="RuleBase" id="RU004057"/>
    </source>
</evidence>
<accession>A0A5C5XCF9</accession>
<gene>
    <name evidence="9" type="primary">exbB_1</name>
    <name evidence="9" type="ORF">Pan54_05660</name>
</gene>
<comment type="similarity">
    <text evidence="6">Belongs to the exbB/tolQ family.</text>
</comment>
<dbReference type="PANTHER" id="PTHR30625">
    <property type="entry name" value="PROTEIN TOLQ"/>
    <property type="match status" value="1"/>
</dbReference>
<keyword evidence="6" id="KW-0653">Protein transport</keyword>
<keyword evidence="5 7" id="KW-0472">Membrane</keyword>
<dbReference type="Pfam" id="PF01618">
    <property type="entry name" value="MotA_ExbB"/>
    <property type="match status" value="1"/>
</dbReference>
<evidence type="ECO:0000313" key="10">
    <source>
        <dbReference type="Proteomes" id="UP000316095"/>
    </source>
</evidence>
<evidence type="ECO:0000256" key="4">
    <source>
        <dbReference type="ARBA" id="ARBA00022989"/>
    </source>
</evidence>
<dbReference type="EMBL" id="SJPG01000001">
    <property type="protein sequence ID" value="TWT59855.1"/>
    <property type="molecule type" value="Genomic_DNA"/>
</dbReference>
<reference evidence="9 10" key="1">
    <citation type="submission" date="2019-02" db="EMBL/GenBank/DDBJ databases">
        <title>Deep-cultivation of Planctomycetes and their phenomic and genomic characterization uncovers novel biology.</title>
        <authorList>
            <person name="Wiegand S."/>
            <person name="Jogler M."/>
            <person name="Boedeker C."/>
            <person name="Pinto D."/>
            <person name="Vollmers J."/>
            <person name="Rivas-Marin E."/>
            <person name="Kohn T."/>
            <person name="Peeters S.H."/>
            <person name="Heuer A."/>
            <person name="Rast P."/>
            <person name="Oberbeckmann S."/>
            <person name="Bunk B."/>
            <person name="Jeske O."/>
            <person name="Meyerdierks A."/>
            <person name="Storesund J.E."/>
            <person name="Kallscheuer N."/>
            <person name="Luecker S."/>
            <person name="Lage O.M."/>
            <person name="Pohl T."/>
            <person name="Merkel B.J."/>
            <person name="Hornburger P."/>
            <person name="Mueller R.-W."/>
            <person name="Bruemmer F."/>
            <person name="Labrenz M."/>
            <person name="Spormann A.M."/>
            <person name="Op Den Camp H."/>
            <person name="Overmann J."/>
            <person name="Amann R."/>
            <person name="Jetten M.S.M."/>
            <person name="Mascher T."/>
            <person name="Medema M.H."/>
            <person name="Devos D.P."/>
            <person name="Kaster A.-K."/>
            <person name="Ovreas L."/>
            <person name="Rohde M."/>
            <person name="Galperin M.Y."/>
            <person name="Jogler C."/>
        </authorList>
    </citation>
    <scope>NUCLEOTIDE SEQUENCE [LARGE SCALE GENOMIC DNA]</scope>
    <source>
        <strain evidence="9 10">Pan54</strain>
    </source>
</reference>
<comment type="caution">
    <text evidence="9">The sequence shown here is derived from an EMBL/GenBank/DDBJ whole genome shotgun (WGS) entry which is preliminary data.</text>
</comment>
<feature type="transmembrane region" description="Helical" evidence="7">
    <location>
        <begin position="15"/>
        <end position="35"/>
    </location>
</feature>
<dbReference type="PANTHER" id="PTHR30625:SF17">
    <property type="entry name" value="TOLQ-RELATED"/>
    <property type="match status" value="1"/>
</dbReference>
<keyword evidence="4 7" id="KW-1133">Transmembrane helix</keyword>
<keyword evidence="3 7" id="KW-0812">Transmembrane</keyword>
<dbReference type="GO" id="GO:0005886">
    <property type="term" value="C:plasma membrane"/>
    <property type="evidence" value="ECO:0007669"/>
    <property type="project" value="UniProtKB-SubCell"/>
</dbReference>
<keyword evidence="2" id="KW-1003">Cell membrane</keyword>
<name>A0A5C5XCF9_9PLAN</name>
<feature type="domain" description="MotA/TolQ/ExbB proton channel" evidence="8">
    <location>
        <begin position="94"/>
        <end position="200"/>
    </location>
</feature>
<keyword evidence="6" id="KW-0813">Transport</keyword>
<dbReference type="GO" id="GO:0017038">
    <property type="term" value="P:protein import"/>
    <property type="evidence" value="ECO:0007669"/>
    <property type="project" value="TreeGrafter"/>
</dbReference>
<feature type="transmembrane region" description="Helical" evidence="7">
    <location>
        <begin position="166"/>
        <end position="189"/>
    </location>
</feature>
<proteinExistence type="inferred from homology"/>
<feature type="transmembrane region" description="Helical" evidence="7">
    <location>
        <begin position="129"/>
        <end position="146"/>
    </location>
</feature>
<dbReference type="RefSeq" id="WP_146502040.1">
    <property type="nucleotide sequence ID" value="NZ_SJPG01000001.1"/>
</dbReference>
<dbReference type="Proteomes" id="UP000316095">
    <property type="component" value="Unassembled WGS sequence"/>
</dbReference>
<evidence type="ECO:0000256" key="7">
    <source>
        <dbReference type="SAM" id="Phobius"/>
    </source>
</evidence>
<comment type="subcellular location">
    <subcellularLocation>
        <location evidence="1">Cell membrane</location>
        <topology evidence="1">Multi-pass membrane protein</topology>
    </subcellularLocation>
    <subcellularLocation>
        <location evidence="6">Membrane</location>
        <topology evidence="6">Multi-pass membrane protein</topology>
    </subcellularLocation>
</comment>